<protein>
    <submittedName>
        <fullName evidence="1">Uncharacterized protein</fullName>
    </submittedName>
</protein>
<evidence type="ECO:0000313" key="2">
    <source>
        <dbReference type="Proteomes" id="UP000054783"/>
    </source>
</evidence>
<name>A0A0V0YL71_9BILA</name>
<sequence length="76" mass="9161">MEGKCICRGYWNIVSVNQVDLFVGLTREFEDWQKIIRRLVVRKQAQKAKITNDIKIYLEFRHESQSNELKVYENLQ</sequence>
<keyword evidence="2" id="KW-1185">Reference proteome</keyword>
<dbReference type="AlphaFoldDB" id="A0A0V0YL71"/>
<comment type="caution">
    <text evidence="1">The sequence shown here is derived from an EMBL/GenBank/DDBJ whole genome shotgun (WGS) entry which is preliminary data.</text>
</comment>
<evidence type="ECO:0000313" key="1">
    <source>
        <dbReference type="EMBL" id="KRY01093.1"/>
    </source>
</evidence>
<dbReference type="OrthoDB" id="5932382at2759"/>
<proteinExistence type="predicted"/>
<dbReference type="EMBL" id="JYDQ01004298">
    <property type="protein sequence ID" value="KRY01093.1"/>
    <property type="molecule type" value="Genomic_DNA"/>
</dbReference>
<organism evidence="1 2">
    <name type="scientific">Trichinella patagoniensis</name>
    <dbReference type="NCBI Taxonomy" id="990121"/>
    <lineage>
        <taxon>Eukaryota</taxon>
        <taxon>Metazoa</taxon>
        <taxon>Ecdysozoa</taxon>
        <taxon>Nematoda</taxon>
        <taxon>Enoplea</taxon>
        <taxon>Dorylaimia</taxon>
        <taxon>Trichinellida</taxon>
        <taxon>Trichinellidae</taxon>
        <taxon>Trichinella</taxon>
    </lineage>
</organism>
<feature type="non-terminal residue" evidence="1">
    <location>
        <position position="76"/>
    </location>
</feature>
<reference evidence="1 2" key="1">
    <citation type="submission" date="2015-01" db="EMBL/GenBank/DDBJ databases">
        <title>Evolution of Trichinella species and genotypes.</title>
        <authorList>
            <person name="Korhonen P.K."/>
            <person name="Edoardo P."/>
            <person name="Giuseppe L.R."/>
            <person name="Gasser R.B."/>
        </authorList>
    </citation>
    <scope>NUCLEOTIDE SEQUENCE [LARGE SCALE GENOMIC DNA]</scope>
    <source>
        <strain evidence="1">ISS2496</strain>
    </source>
</reference>
<gene>
    <name evidence="1" type="ORF">T12_10016</name>
</gene>
<dbReference type="Proteomes" id="UP000054783">
    <property type="component" value="Unassembled WGS sequence"/>
</dbReference>
<accession>A0A0V0YL71</accession>